<dbReference type="InterPro" id="IPR011463">
    <property type="entry name" value="DUF1569"/>
</dbReference>
<dbReference type="OrthoDB" id="282689at2"/>
<proteinExistence type="predicted"/>
<dbReference type="EMBL" id="SJPI01000002">
    <property type="protein sequence ID" value="TWT50338.1"/>
    <property type="molecule type" value="Genomic_DNA"/>
</dbReference>
<accession>A0A5C5WHR8</accession>
<evidence type="ECO:0000313" key="2">
    <source>
        <dbReference type="Proteomes" id="UP000316598"/>
    </source>
</evidence>
<organism evidence="1 2">
    <name type="scientific">Rubripirellula amarantea</name>
    <dbReference type="NCBI Taxonomy" id="2527999"/>
    <lineage>
        <taxon>Bacteria</taxon>
        <taxon>Pseudomonadati</taxon>
        <taxon>Planctomycetota</taxon>
        <taxon>Planctomycetia</taxon>
        <taxon>Pirellulales</taxon>
        <taxon>Pirellulaceae</taxon>
        <taxon>Rubripirellula</taxon>
    </lineage>
</organism>
<dbReference type="Proteomes" id="UP000316598">
    <property type="component" value="Unassembled WGS sequence"/>
</dbReference>
<dbReference type="AlphaFoldDB" id="A0A5C5WHR8"/>
<evidence type="ECO:0008006" key="3">
    <source>
        <dbReference type="Google" id="ProtNLM"/>
    </source>
</evidence>
<gene>
    <name evidence="1" type="ORF">Pla22_30800</name>
</gene>
<reference evidence="1 2" key="1">
    <citation type="submission" date="2019-02" db="EMBL/GenBank/DDBJ databases">
        <title>Deep-cultivation of Planctomycetes and their phenomic and genomic characterization uncovers novel biology.</title>
        <authorList>
            <person name="Wiegand S."/>
            <person name="Jogler M."/>
            <person name="Boedeker C."/>
            <person name="Pinto D."/>
            <person name="Vollmers J."/>
            <person name="Rivas-Marin E."/>
            <person name="Kohn T."/>
            <person name="Peeters S.H."/>
            <person name="Heuer A."/>
            <person name="Rast P."/>
            <person name="Oberbeckmann S."/>
            <person name="Bunk B."/>
            <person name="Jeske O."/>
            <person name="Meyerdierks A."/>
            <person name="Storesund J.E."/>
            <person name="Kallscheuer N."/>
            <person name="Luecker S."/>
            <person name="Lage O.M."/>
            <person name="Pohl T."/>
            <person name="Merkel B.J."/>
            <person name="Hornburger P."/>
            <person name="Mueller R.-W."/>
            <person name="Bruemmer F."/>
            <person name="Labrenz M."/>
            <person name="Spormann A.M."/>
            <person name="Op Den Camp H."/>
            <person name="Overmann J."/>
            <person name="Amann R."/>
            <person name="Jetten M.S.M."/>
            <person name="Mascher T."/>
            <person name="Medema M.H."/>
            <person name="Devos D.P."/>
            <person name="Kaster A.-K."/>
            <person name="Ovreas L."/>
            <person name="Rohde M."/>
            <person name="Galperin M.Y."/>
            <person name="Jogler C."/>
        </authorList>
    </citation>
    <scope>NUCLEOTIDE SEQUENCE [LARGE SCALE GENOMIC DNA]</scope>
    <source>
        <strain evidence="1 2">Pla22</strain>
    </source>
</reference>
<sequence length="154" mass="17519">MNTRRLLQFSNLDHAIEEAERLANVPTRITGQHSHGQIIRHLALTMDVACGHEPSPTVPWLIRTVAPWLKRKALAKPVKPGFKLPASAESFFWPNSDIEVPVAMVHLRDSWRRYQSCSPLPPHPVFGKMTQDEHDKLQCMHFALHLSFVHPVIG</sequence>
<protein>
    <recommendedName>
        <fullName evidence="3">DUF1569 domain-containing protein</fullName>
    </recommendedName>
</protein>
<keyword evidence="2" id="KW-1185">Reference proteome</keyword>
<dbReference type="Pfam" id="PF07606">
    <property type="entry name" value="DUF1569"/>
    <property type="match status" value="1"/>
</dbReference>
<comment type="caution">
    <text evidence="1">The sequence shown here is derived from an EMBL/GenBank/DDBJ whole genome shotgun (WGS) entry which is preliminary data.</text>
</comment>
<name>A0A5C5WHR8_9BACT</name>
<evidence type="ECO:0000313" key="1">
    <source>
        <dbReference type="EMBL" id="TWT50338.1"/>
    </source>
</evidence>
<dbReference type="RefSeq" id="WP_146515587.1">
    <property type="nucleotide sequence ID" value="NZ_SJPI01000002.1"/>
</dbReference>